<keyword evidence="1" id="KW-0812">Transmembrane</keyword>
<feature type="transmembrane region" description="Helical" evidence="1">
    <location>
        <begin position="56"/>
        <end position="74"/>
    </location>
</feature>
<evidence type="ECO:0000313" key="2">
    <source>
        <dbReference type="EMBL" id="OIK06923.1"/>
    </source>
</evidence>
<organism evidence="2 3">
    <name type="scientific">Streptomyces monashensis</name>
    <dbReference type="NCBI Taxonomy" id="1678012"/>
    <lineage>
        <taxon>Bacteria</taxon>
        <taxon>Bacillati</taxon>
        <taxon>Actinomycetota</taxon>
        <taxon>Actinomycetes</taxon>
        <taxon>Kitasatosporales</taxon>
        <taxon>Streptomycetaceae</taxon>
        <taxon>Streptomyces</taxon>
    </lineage>
</organism>
<evidence type="ECO:0000256" key="1">
    <source>
        <dbReference type="SAM" id="Phobius"/>
    </source>
</evidence>
<keyword evidence="1" id="KW-1133">Transmembrane helix</keyword>
<protein>
    <submittedName>
        <fullName evidence="2">Uncharacterized protein</fullName>
    </submittedName>
</protein>
<name>A0A1S2QMP2_9ACTN</name>
<gene>
    <name evidence="2" type="ORF">BIV23_05420</name>
</gene>
<dbReference type="RefSeq" id="WP_071379586.1">
    <property type="nucleotide sequence ID" value="NZ_MLYO01000012.1"/>
</dbReference>
<feature type="transmembrane region" description="Helical" evidence="1">
    <location>
        <begin position="30"/>
        <end position="50"/>
    </location>
</feature>
<accession>A0A1S2QMP2</accession>
<dbReference type="Proteomes" id="UP000179642">
    <property type="component" value="Unassembled WGS sequence"/>
</dbReference>
<dbReference type="OrthoDB" id="4246638at2"/>
<reference evidence="2 3" key="1">
    <citation type="submission" date="2016-10" db="EMBL/GenBank/DDBJ databases">
        <title>Genome sequence of Streptomyces sp. MUSC 1.</title>
        <authorList>
            <person name="Lee L.-H."/>
            <person name="Ser H.-L."/>
            <person name="Law J.W.-F."/>
        </authorList>
    </citation>
    <scope>NUCLEOTIDE SEQUENCE [LARGE SCALE GENOMIC DNA]</scope>
    <source>
        <strain evidence="2 3">MUSC 1</strain>
    </source>
</reference>
<evidence type="ECO:0000313" key="3">
    <source>
        <dbReference type="Proteomes" id="UP000179642"/>
    </source>
</evidence>
<comment type="caution">
    <text evidence="2">The sequence shown here is derived from an EMBL/GenBank/DDBJ whole genome shotgun (WGS) entry which is preliminary data.</text>
</comment>
<keyword evidence="1" id="KW-0472">Membrane</keyword>
<keyword evidence="3" id="KW-1185">Reference proteome</keyword>
<dbReference type="EMBL" id="MLYO01000012">
    <property type="protein sequence ID" value="OIK06923.1"/>
    <property type="molecule type" value="Genomic_DNA"/>
</dbReference>
<dbReference type="AlphaFoldDB" id="A0A1S2QMP2"/>
<sequence>MPIPGLGRLSALDTHLLETVARGTHSRKKIMIALAVVVTCVINAEAMTALLRQATWLVVAVIVLIVVRVIAARLPRPRVKRVGMA</sequence>
<proteinExistence type="predicted"/>